<dbReference type="EMBL" id="JAHRHJ020000002">
    <property type="protein sequence ID" value="KAH9325009.1"/>
    <property type="molecule type" value="Genomic_DNA"/>
</dbReference>
<evidence type="ECO:0000313" key="1">
    <source>
        <dbReference type="EMBL" id="KAH9325009.1"/>
    </source>
</evidence>
<dbReference type="Proteomes" id="UP000824469">
    <property type="component" value="Unassembled WGS sequence"/>
</dbReference>
<name>A0AA38LI90_TAXCH</name>
<evidence type="ECO:0000313" key="2">
    <source>
        <dbReference type="Proteomes" id="UP000824469"/>
    </source>
</evidence>
<dbReference type="AlphaFoldDB" id="A0AA38LI90"/>
<keyword evidence="2" id="KW-1185">Reference proteome</keyword>
<proteinExistence type="predicted"/>
<accession>A0AA38LI90</accession>
<organism evidence="1 2">
    <name type="scientific">Taxus chinensis</name>
    <name type="common">Chinese yew</name>
    <name type="synonym">Taxus wallichiana var. chinensis</name>
    <dbReference type="NCBI Taxonomy" id="29808"/>
    <lineage>
        <taxon>Eukaryota</taxon>
        <taxon>Viridiplantae</taxon>
        <taxon>Streptophyta</taxon>
        <taxon>Embryophyta</taxon>
        <taxon>Tracheophyta</taxon>
        <taxon>Spermatophyta</taxon>
        <taxon>Pinopsida</taxon>
        <taxon>Pinidae</taxon>
        <taxon>Conifers II</taxon>
        <taxon>Cupressales</taxon>
        <taxon>Taxaceae</taxon>
        <taxon>Taxus</taxon>
    </lineage>
</organism>
<feature type="non-terminal residue" evidence="1">
    <location>
        <position position="1"/>
    </location>
</feature>
<feature type="non-terminal residue" evidence="1">
    <location>
        <position position="75"/>
    </location>
</feature>
<sequence length="75" mass="8499">TLLIGISRGNYNNNNGSPRLATKTPHVNAEVIEEVNDEDNDVFEAFSYADDLYDDSVNDSNIGYLEYEEHDYEGH</sequence>
<reference evidence="1 2" key="1">
    <citation type="journal article" date="2021" name="Nat. Plants">
        <title>The Taxus genome provides insights into paclitaxel biosynthesis.</title>
        <authorList>
            <person name="Xiong X."/>
            <person name="Gou J."/>
            <person name="Liao Q."/>
            <person name="Li Y."/>
            <person name="Zhou Q."/>
            <person name="Bi G."/>
            <person name="Li C."/>
            <person name="Du R."/>
            <person name="Wang X."/>
            <person name="Sun T."/>
            <person name="Guo L."/>
            <person name="Liang H."/>
            <person name="Lu P."/>
            <person name="Wu Y."/>
            <person name="Zhang Z."/>
            <person name="Ro D.K."/>
            <person name="Shang Y."/>
            <person name="Huang S."/>
            <person name="Yan J."/>
        </authorList>
    </citation>
    <scope>NUCLEOTIDE SEQUENCE [LARGE SCALE GENOMIC DNA]</scope>
    <source>
        <strain evidence="1">Ta-2019</strain>
    </source>
</reference>
<protein>
    <submittedName>
        <fullName evidence="1">Uncharacterized protein</fullName>
    </submittedName>
</protein>
<comment type="caution">
    <text evidence="1">The sequence shown here is derived from an EMBL/GenBank/DDBJ whole genome shotgun (WGS) entry which is preliminary data.</text>
</comment>
<gene>
    <name evidence="1" type="ORF">KI387_005187</name>
</gene>